<feature type="transmembrane region" description="Helical" evidence="2">
    <location>
        <begin position="24"/>
        <end position="41"/>
    </location>
</feature>
<feature type="transmembrane region" description="Helical" evidence="2">
    <location>
        <begin position="145"/>
        <end position="165"/>
    </location>
</feature>
<dbReference type="CDD" id="cd04600">
    <property type="entry name" value="CBS_pair_HPP_assoc"/>
    <property type="match status" value="1"/>
</dbReference>
<dbReference type="OrthoDB" id="9811720at2"/>
<dbReference type="InterPro" id="IPR058581">
    <property type="entry name" value="TM_HPP"/>
</dbReference>
<proteinExistence type="predicted"/>
<dbReference type="Pfam" id="PF04982">
    <property type="entry name" value="TM_HPP"/>
    <property type="match status" value="1"/>
</dbReference>
<feature type="transmembrane region" description="Helical" evidence="2">
    <location>
        <begin position="86"/>
        <end position="109"/>
    </location>
</feature>
<dbReference type="Pfam" id="PF00571">
    <property type="entry name" value="CBS"/>
    <property type="match status" value="2"/>
</dbReference>
<evidence type="ECO:0000259" key="3">
    <source>
        <dbReference type="PROSITE" id="PS51371"/>
    </source>
</evidence>
<keyword evidence="2" id="KW-0812">Transmembrane</keyword>
<keyword evidence="2" id="KW-0472">Membrane</keyword>
<reference evidence="4 5" key="1">
    <citation type="submission" date="2018-05" db="EMBL/GenBank/DDBJ databases">
        <title>Genomic Encyclopedia of Type Strains, Phase IV (KMG-IV): sequencing the most valuable type-strain genomes for metagenomic binning, comparative biology and taxonomic classification.</title>
        <authorList>
            <person name="Goeker M."/>
        </authorList>
    </citation>
    <scope>NUCLEOTIDE SEQUENCE [LARGE SCALE GENOMIC DNA]</scope>
    <source>
        <strain evidence="4 5">DSM 6986</strain>
    </source>
</reference>
<dbReference type="SUPFAM" id="SSF54631">
    <property type="entry name" value="CBS-domain pair"/>
    <property type="match status" value="1"/>
</dbReference>
<dbReference type="EMBL" id="QGGG01000008">
    <property type="protein sequence ID" value="PWJ83656.1"/>
    <property type="molecule type" value="Genomic_DNA"/>
</dbReference>
<dbReference type="RefSeq" id="WP_109613128.1">
    <property type="nucleotide sequence ID" value="NZ_QGGG01000008.1"/>
</dbReference>
<gene>
    <name evidence="4" type="ORF">C7441_10848</name>
</gene>
<dbReference type="Gene3D" id="3.10.580.10">
    <property type="entry name" value="CBS-domain"/>
    <property type="match status" value="1"/>
</dbReference>
<keyword evidence="1" id="KW-0129">CBS domain</keyword>
<accession>A0A316C3V7</accession>
<organism evidence="4 5">
    <name type="scientific">Pseudaminobacter salicylatoxidans</name>
    <dbReference type="NCBI Taxonomy" id="93369"/>
    <lineage>
        <taxon>Bacteria</taxon>
        <taxon>Pseudomonadati</taxon>
        <taxon>Pseudomonadota</taxon>
        <taxon>Alphaproteobacteria</taxon>
        <taxon>Hyphomicrobiales</taxon>
        <taxon>Phyllobacteriaceae</taxon>
        <taxon>Pseudaminobacter</taxon>
    </lineage>
</organism>
<comment type="caution">
    <text evidence="4">The sequence shown here is derived from an EMBL/GenBank/DDBJ whole genome shotgun (WGS) entry which is preliminary data.</text>
</comment>
<feature type="domain" description="CBS" evidence="3">
    <location>
        <begin position="330"/>
        <end position="387"/>
    </location>
</feature>
<dbReference type="STRING" id="1192868.GCA_000304395_03743"/>
<dbReference type="InterPro" id="IPR046342">
    <property type="entry name" value="CBS_dom_sf"/>
</dbReference>
<dbReference type="PROSITE" id="PS51371">
    <property type="entry name" value="CBS"/>
    <property type="match status" value="2"/>
</dbReference>
<dbReference type="PANTHER" id="PTHR33741:SF5">
    <property type="entry name" value="TRANSMEMBRANE PROTEIN DDB_G0269096-RELATED"/>
    <property type="match status" value="1"/>
</dbReference>
<dbReference type="InterPro" id="IPR007065">
    <property type="entry name" value="HPP"/>
</dbReference>
<dbReference type="InterPro" id="IPR000644">
    <property type="entry name" value="CBS_dom"/>
</dbReference>
<protein>
    <submittedName>
        <fullName evidence="4">CBS domain-containing membrane protein</fullName>
    </submittedName>
</protein>
<sequence length="397" mass="42207">MPNPLRPFKRLVPTLPPVGNIERLRIFCGALVGIFVTGLLMKMAIGETAASPLLIAPMGASAVLLFAVPSSPLAQPWSIIGGNMTAAFIGITCALWIDDILIAAALAVALSIGAMLPLRCLHPPAGAVALTAVLGGPAVKAAGYGFALWPVGINSLLMLATALAFNNLTGRRYPHLAPLPAANPHGTTDPLPMQRVGFTAADLEAALARRGEVVDVGTDHLDTLLHEAEMQAYHRRFGEIRCADIMSRDVANVAPEASLHEAWTMLCQHHIKALPVVAEDRNVVGIITQTDFMENAAWGPHGELHFGLGRRLRHAMRPRQSLKRTVAEAMSTPVRTADPETPIARLVPMMADAGLHHLPIVDEQGKLAGIVTQSDLIAALYHGNLSERLSQAETAAA</sequence>
<evidence type="ECO:0000313" key="5">
    <source>
        <dbReference type="Proteomes" id="UP000245396"/>
    </source>
</evidence>
<dbReference type="SMART" id="SM00116">
    <property type="entry name" value="CBS"/>
    <property type="match status" value="2"/>
</dbReference>
<keyword evidence="5" id="KW-1185">Reference proteome</keyword>
<feature type="domain" description="CBS" evidence="3">
    <location>
        <begin position="246"/>
        <end position="304"/>
    </location>
</feature>
<dbReference type="AlphaFoldDB" id="A0A316C3V7"/>
<evidence type="ECO:0000313" key="4">
    <source>
        <dbReference type="EMBL" id="PWJ83656.1"/>
    </source>
</evidence>
<evidence type="ECO:0000256" key="2">
    <source>
        <dbReference type="SAM" id="Phobius"/>
    </source>
</evidence>
<evidence type="ECO:0000256" key="1">
    <source>
        <dbReference type="PROSITE-ProRule" id="PRU00703"/>
    </source>
</evidence>
<dbReference type="Proteomes" id="UP000245396">
    <property type="component" value="Unassembled WGS sequence"/>
</dbReference>
<name>A0A316C3V7_PSESE</name>
<dbReference type="PANTHER" id="PTHR33741">
    <property type="entry name" value="TRANSMEMBRANE PROTEIN DDB_G0269096-RELATED"/>
    <property type="match status" value="1"/>
</dbReference>
<feature type="transmembrane region" description="Helical" evidence="2">
    <location>
        <begin position="53"/>
        <end position="74"/>
    </location>
</feature>
<keyword evidence="2" id="KW-1133">Transmembrane helix</keyword>